<accession>A0A919GJV2</accession>
<evidence type="ECO:0000313" key="7">
    <source>
        <dbReference type="EMBL" id="GHH86150.1"/>
    </source>
</evidence>
<feature type="transmembrane region" description="Helical" evidence="6">
    <location>
        <begin position="264"/>
        <end position="285"/>
    </location>
</feature>
<feature type="transmembrane region" description="Helical" evidence="6">
    <location>
        <begin position="59"/>
        <end position="80"/>
    </location>
</feature>
<dbReference type="PANTHER" id="PTHR30250">
    <property type="entry name" value="PST FAMILY PREDICTED COLANIC ACID TRANSPORTER"/>
    <property type="match status" value="1"/>
</dbReference>
<feature type="transmembrane region" description="Helical" evidence="6">
    <location>
        <begin position="129"/>
        <end position="147"/>
    </location>
</feature>
<comment type="caution">
    <text evidence="7">The sequence shown here is derived from an EMBL/GenBank/DDBJ whole genome shotgun (WGS) entry which is preliminary data.</text>
</comment>
<keyword evidence="2" id="KW-1003">Cell membrane</keyword>
<keyword evidence="8" id="KW-1185">Reference proteome</keyword>
<comment type="subcellular location">
    <subcellularLocation>
        <location evidence="1">Cell membrane</location>
        <topology evidence="1">Multi-pass membrane protein</topology>
    </subcellularLocation>
</comment>
<feature type="transmembrane region" description="Helical" evidence="6">
    <location>
        <begin position="297"/>
        <end position="319"/>
    </location>
</feature>
<feature type="transmembrane region" description="Helical" evidence="6">
    <location>
        <begin position="101"/>
        <end position="123"/>
    </location>
</feature>
<keyword evidence="4 6" id="KW-1133">Transmembrane helix</keyword>
<feature type="transmembrane region" description="Helical" evidence="6">
    <location>
        <begin position="366"/>
        <end position="388"/>
    </location>
</feature>
<dbReference type="GO" id="GO:0005886">
    <property type="term" value="C:plasma membrane"/>
    <property type="evidence" value="ECO:0007669"/>
    <property type="project" value="UniProtKB-SubCell"/>
</dbReference>
<dbReference type="InterPro" id="IPR050833">
    <property type="entry name" value="Poly_Biosynth_Transport"/>
</dbReference>
<evidence type="ECO:0000256" key="1">
    <source>
        <dbReference type="ARBA" id="ARBA00004651"/>
    </source>
</evidence>
<evidence type="ECO:0000256" key="4">
    <source>
        <dbReference type="ARBA" id="ARBA00022989"/>
    </source>
</evidence>
<gene>
    <name evidence="7" type="ORF">GCM10018793_56970</name>
</gene>
<evidence type="ECO:0000256" key="5">
    <source>
        <dbReference type="ARBA" id="ARBA00023136"/>
    </source>
</evidence>
<feature type="transmembrane region" description="Helical" evidence="6">
    <location>
        <begin position="28"/>
        <end position="53"/>
    </location>
</feature>
<reference evidence="7" key="2">
    <citation type="submission" date="2020-09" db="EMBL/GenBank/DDBJ databases">
        <authorList>
            <person name="Sun Q."/>
            <person name="Ohkuma M."/>
        </authorList>
    </citation>
    <scope>NUCLEOTIDE SEQUENCE</scope>
    <source>
        <strain evidence="7">JCM 5069</strain>
    </source>
</reference>
<dbReference type="AlphaFoldDB" id="A0A919GJV2"/>
<evidence type="ECO:0000256" key="2">
    <source>
        <dbReference type="ARBA" id="ARBA00022475"/>
    </source>
</evidence>
<feature type="transmembrane region" description="Helical" evidence="6">
    <location>
        <begin position="394"/>
        <end position="414"/>
    </location>
</feature>
<sequence length="439" mass="44315">MSDRPGPQGPEGPPADGRPVVRSRLTGAVAASVLDQAASSLTNILVLVIAARVSTTTGFAAFSMVYLTFTVLLGLNVAYVGQALVLERGDEHALGAACRSAVAFTACAACAAGGPLLLGGLLAGGRQGGAFAALGLVLPLVLVQDGLRYAFSALRRPGRALAADTLRLLCVVPALVLQPQHATPARLVAVWGLSAVPALLLGLGLLRPFATGAAVRLRGYLRRGHLGMRFAVEFCVGNASSQLAVLALGLLADPLAVGALRGATTLFGPLNVLFTSVNAFGPPVLGRLGGRRATTRAAAALGAVLAALGLGWAAVLYALPASAGRHILGATWPSAAALLPATGGQYAVMGLGTCALVTLRVLTPRATLSVQVVFSLLTVVLMLTGYRVGGASGAAWGLAAGSALKATAAWLRVLRPRPAERAARTGVSAARHPDPDGVS</sequence>
<evidence type="ECO:0000256" key="6">
    <source>
        <dbReference type="SAM" id="Phobius"/>
    </source>
</evidence>
<dbReference type="EMBL" id="BNCD01000021">
    <property type="protein sequence ID" value="GHH86150.1"/>
    <property type="molecule type" value="Genomic_DNA"/>
</dbReference>
<protein>
    <submittedName>
        <fullName evidence="7">Membrane protein</fullName>
    </submittedName>
</protein>
<feature type="transmembrane region" description="Helical" evidence="6">
    <location>
        <begin position="230"/>
        <end position="252"/>
    </location>
</feature>
<name>A0A919GJV2_9ACTN</name>
<evidence type="ECO:0000256" key="3">
    <source>
        <dbReference type="ARBA" id="ARBA00022692"/>
    </source>
</evidence>
<organism evidence="7 8">
    <name type="scientific">Streptomyces sulfonofaciens</name>
    <dbReference type="NCBI Taxonomy" id="68272"/>
    <lineage>
        <taxon>Bacteria</taxon>
        <taxon>Bacillati</taxon>
        <taxon>Actinomycetota</taxon>
        <taxon>Actinomycetes</taxon>
        <taxon>Kitasatosporales</taxon>
        <taxon>Streptomycetaceae</taxon>
        <taxon>Streptomyces</taxon>
    </lineage>
</organism>
<keyword evidence="5 6" id="KW-0472">Membrane</keyword>
<keyword evidence="3 6" id="KW-0812">Transmembrane</keyword>
<feature type="transmembrane region" description="Helical" evidence="6">
    <location>
        <begin position="339"/>
        <end position="359"/>
    </location>
</feature>
<proteinExistence type="predicted"/>
<dbReference type="PANTHER" id="PTHR30250:SF26">
    <property type="entry name" value="PSMA PROTEIN"/>
    <property type="match status" value="1"/>
</dbReference>
<evidence type="ECO:0000313" key="8">
    <source>
        <dbReference type="Proteomes" id="UP000603708"/>
    </source>
</evidence>
<feature type="transmembrane region" description="Helical" evidence="6">
    <location>
        <begin position="188"/>
        <end position="209"/>
    </location>
</feature>
<reference evidence="7" key="1">
    <citation type="journal article" date="2014" name="Int. J. Syst. Evol. Microbiol.">
        <title>Complete genome sequence of Corynebacterium casei LMG S-19264T (=DSM 44701T), isolated from a smear-ripened cheese.</title>
        <authorList>
            <consortium name="US DOE Joint Genome Institute (JGI-PGF)"/>
            <person name="Walter F."/>
            <person name="Albersmeier A."/>
            <person name="Kalinowski J."/>
            <person name="Ruckert C."/>
        </authorList>
    </citation>
    <scope>NUCLEOTIDE SEQUENCE</scope>
    <source>
        <strain evidence="7">JCM 5069</strain>
    </source>
</reference>
<dbReference type="Proteomes" id="UP000603708">
    <property type="component" value="Unassembled WGS sequence"/>
</dbReference>